<dbReference type="InterPro" id="IPR001647">
    <property type="entry name" value="HTH_TetR"/>
</dbReference>
<dbReference type="InterPro" id="IPR009057">
    <property type="entry name" value="Homeodomain-like_sf"/>
</dbReference>
<dbReference type="SUPFAM" id="SSF46689">
    <property type="entry name" value="Homeodomain-like"/>
    <property type="match status" value="1"/>
</dbReference>
<keyword evidence="1" id="KW-0678">Repressor</keyword>
<feature type="DNA-binding region" description="H-T-H motif" evidence="5">
    <location>
        <begin position="31"/>
        <end position="50"/>
    </location>
</feature>
<dbReference type="Gene3D" id="1.10.357.10">
    <property type="entry name" value="Tetracycline Repressor, domain 2"/>
    <property type="match status" value="1"/>
</dbReference>
<keyword evidence="2" id="KW-0805">Transcription regulation</keyword>
<evidence type="ECO:0000259" key="6">
    <source>
        <dbReference type="PROSITE" id="PS50977"/>
    </source>
</evidence>
<accession>A0A263D179</accession>
<dbReference type="Pfam" id="PF00440">
    <property type="entry name" value="TetR_N"/>
    <property type="match status" value="1"/>
</dbReference>
<evidence type="ECO:0000313" key="7">
    <source>
        <dbReference type="EMBL" id="OZM71095.1"/>
    </source>
</evidence>
<dbReference type="PROSITE" id="PS50977">
    <property type="entry name" value="HTH_TETR_2"/>
    <property type="match status" value="1"/>
</dbReference>
<evidence type="ECO:0000256" key="5">
    <source>
        <dbReference type="PROSITE-ProRule" id="PRU00335"/>
    </source>
</evidence>
<dbReference type="AlphaFoldDB" id="A0A263D179"/>
<proteinExistence type="predicted"/>
<comment type="caution">
    <text evidence="7">The sequence shown here is derived from an EMBL/GenBank/DDBJ whole genome shotgun (WGS) entry which is preliminary data.</text>
</comment>
<evidence type="ECO:0000256" key="4">
    <source>
        <dbReference type="ARBA" id="ARBA00023163"/>
    </source>
</evidence>
<evidence type="ECO:0000256" key="1">
    <source>
        <dbReference type="ARBA" id="ARBA00022491"/>
    </source>
</evidence>
<dbReference type="PANTHER" id="PTHR47506:SF1">
    <property type="entry name" value="HTH-TYPE TRANSCRIPTIONAL REGULATOR YJDC"/>
    <property type="match status" value="1"/>
</dbReference>
<organism evidence="7 8">
    <name type="scientific">Amycolatopsis antarctica</name>
    <dbReference type="NCBI Taxonomy" id="1854586"/>
    <lineage>
        <taxon>Bacteria</taxon>
        <taxon>Bacillati</taxon>
        <taxon>Actinomycetota</taxon>
        <taxon>Actinomycetes</taxon>
        <taxon>Pseudonocardiales</taxon>
        <taxon>Pseudonocardiaceae</taxon>
        <taxon>Amycolatopsis</taxon>
    </lineage>
</organism>
<dbReference type="GO" id="GO:0003677">
    <property type="term" value="F:DNA binding"/>
    <property type="evidence" value="ECO:0007669"/>
    <property type="project" value="UniProtKB-UniRule"/>
</dbReference>
<dbReference type="EMBL" id="NKYE01000015">
    <property type="protein sequence ID" value="OZM71095.1"/>
    <property type="molecule type" value="Genomic_DNA"/>
</dbReference>
<dbReference type="Pfam" id="PF13977">
    <property type="entry name" value="TetR_C_6"/>
    <property type="match status" value="1"/>
</dbReference>
<evidence type="ECO:0000256" key="2">
    <source>
        <dbReference type="ARBA" id="ARBA00023015"/>
    </source>
</evidence>
<dbReference type="RefSeq" id="WP_094864715.1">
    <property type="nucleotide sequence ID" value="NZ_NKYE01000015.1"/>
</dbReference>
<dbReference type="PANTHER" id="PTHR47506">
    <property type="entry name" value="TRANSCRIPTIONAL REGULATORY PROTEIN"/>
    <property type="match status" value="1"/>
</dbReference>
<evidence type="ECO:0000313" key="8">
    <source>
        <dbReference type="Proteomes" id="UP000242444"/>
    </source>
</evidence>
<feature type="domain" description="HTH tetR-type" evidence="6">
    <location>
        <begin position="8"/>
        <end position="68"/>
    </location>
</feature>
<keyword evidence="3 5" id="KW-0238">DNA-binding</keyword>
<dbReference type="InterPro" id="IPR039538">
    <property type="entry name" value="BetI_C"/>
</dbReference>
<dbReference type="Proteomes" id="UP000242444">
    <property type="component" value="Unassembled WGS sequence"/>
</dbReference>
<reference evidence="7 8" key="1">
    <citation type="submission" date="2017-07" db="EMBL/GenBank/DDBJ databases">
        <title>Amycolatopsis antarcticus sp. nov., isolated from the surface of an Antarcticus brown macroalga.</title>
        <authorList>
            <person name="Wang J."/>
            <person name="Leiva S."/>
            <person name="Huang J."/>
            <person name="Huang Y."/>
        </authorList>
    </citation>
    <scope>NUCLEOTIDE SEQUENCE [LARGE SCALE GENOMIC DNA]</scope>
    <source>
        <strain evidence="7 8">AU-G6</strain>
    </source>
</reference>
<name>A0A263D179_9PSEU</name>
<dbReference type="InParanoid" id="A0A263D179"/>
<evidence type="ECO:0000256" key="3">
    <source>
        <dbReference type="ARBA" id="ARBA00023125"/>
    </source>
</evidence>
<dbReference type="SUPFAM" id="SSF48498">
    <property type="entry name" value="Tetracyclin repressor-like, C-terminal domain"/>
    <property type="match status" value="1"/>
</dbReference>
<keyword evidence="8" id="KW-1185">Reference proteome</keyword>
<protein>
    <submittedName>
        <fullName evidence="7">TetR family transcriptional regulator</fullName>
    </submittedName>
</protein>
<dbReference type="OrthoDB" id="9816296at2"/>
<keyword evidence="4" id="KW-0804">Transcription</keyword>
<sequence>MAQRVDHEQRRNRIADALTRIAVDRGLDDVGLREIAGEAEVSLGQLQHYFRSKDELLLFALRRVGELATQRVGERLASDGPTTPYLLIRTTLREMLPLDPQSRSGLLVHVAFLSRAVHDEELRTITRDGTRPLAALFAGQLHRAAEARALTPGRDPDTEAELLVCLAEGLANYVLLDVHDPGTAMALMDRHLDALFTATARA</sequence>
<dbReference type="InterPro" id="IPR036271">
    <property type="entry name" value="Tet_transcr_reg_TetR-rel_C_sf"/>
</dbReference>
<gene>
    <name evidence="7" type="ORF">CFN78_21740</name>
</gene>